<keyword evidence="2" id="KW-1185">Reference proteome</keyword>
<gene>
    <name evidence="1" type="ORF">FB465_3873</name>
</gene>
<dbReference type="Proteomes" id="UP000318416">
    <property type="component" value="Unassembled WGS sequence"/>
</dbReference>
<protein>
    <submittedName>
        <fullName evidence="1">Uncharacterized protein</fullName>
    </submittedName>
</protein>
<organism evidence="1 2">
    <name type="scientific">Kitasatospora atroaurantiaca</name>
    <dbReference type="NCBI Taxonomy" id="285545"/>
    <lineage>
        <taxon>Bacteria</taxon>
        <taxon>Bacillati</taxon>
        <taxon>Actinomycetota</taxon>
        <taxon>Actinomycetes</taxon>
        <taxon>Kitasatosporales</taxon>
        <taxon>Streptomycetaceae</taxon>
        <taxon>Kitasatospora</taxon>
    </lineage>
</organism>
<reference evidence="1 2" key="1">
    <citation type="submission" date="2019-06" db="EMBL/GenBank/DDBJ databases">
        <title>Sequencing the genomes of 1000 actinobacteria strains.</title>
        <authorList>
            <person name="Klenk H.-P."/>
        </authorList>
    </citation>
    <scope>NUCLEOTIDE SEQUENCE [LARGE SCALE GENOMIC DNA]</scope>
    <source>
        <strain evidence="1 2">DSM 41649</strain>
    </source>
</reference>
<name>A0A561ET41_9ACTN</name>
<evidence type="ECO:0000313" key="1">
    <source>
        <dbReference type="EMBL" id="TWE18784.1"/>
    </source>
</evidence>
<dbReference type="AlphaFoldDB" id="A0A561ET41"/>
<accession>A0A561ET41</accession>
<dbReference type="EMBL" id="VIVR01000001">
    <property type="protein sequence ID" value="TWE18784.1"/>
    <property type="molecule type" value="Genomic_DNA"/>
</dbReference>
<comment type="caution">
    <text evidence="1">The sequence shown here is derived from an EMBL/GenBank/DDBJ whole genome shotgun (WGS) entry which is preliminary data.</text>
</comment>
<evidence type="ECO:0000313" key="2">
    <source>
        <dbReference type="Proteomes" id="UP000318416"/>
    </source>
</evidence>
<proteinExistence type="predicted"/>
<sequence length="85" mass="9544">MVIMMHQMRAQYGPGGPADGVKTWHIVAGEDTTAMCGRELDADAETRDPTHWAEQPNLSCHTCGALFLREAPYLPTEHEYREQSQ</sequence>